<reference evidence="2 3" key="1">
    <citation type="submission" date="2021-07" db="EMBL/GenBank/DDBJ databases">
        <title>The Aristolochia fimbriata genome: insights into angiosperm evolution, floral development and chemical biosynthesis.</title>
        <authorList>
            <person name="Jiao Y."/>
        </authorList>
    </citation>
    <scope>NUCLEOTIDE SEQUENCE [LARGE SCALE GENOMIC DNA]</scope>
    <source>
        <strain evidence="2">IBCAS-2021</strain>
        <tissue evidence="2">Leaf</tissue>
    </source>
</reference>
<feature type="compositionally biased region" description="Polar residues" evidence="1">
    <location>
        <begin position="46"/>
        <end position="58"/>
    </location>
</feature>
<feature type="compositionally biased region" description="Basic and acidic residues" evidence="1">
    <location>
        <begin position="1"/>
        <end position="16"/>
    </location>
</feature>
<feature type="region of interest" description="Disordered" evidence="1">
    <location>
        <begin position="1"/>
        <end position="68"/>
    </location>
</feature>
<dbReference type="EMBL" id="JAINDJ010000005">
    <property type="protein sequence ID" value="KAG9446989.1"/>
    <property type="molecule type" value="Genomic_DNA"/>
</dbReference>
<gene>
    <name evidence="2" type="ORF">H6P81_013117</name>
</gene>
<feature type="compositionally biased region" description="Basic and acidic residues" evidence="1">
    <location>
        <begin position="28"/>
        <end position="42"/>
    </location>
</feature>
<dbReference type="Proteomes" id="UP000825729">
    <property type="component" value="Unassembled WGS sequence"/>
</dbReference>
<sequence length="185" mass="19521">MDPDPKNSESNKKTGEEQSADYVPYPKIDPKDVAPVQEDFKDVAIGSSQPEPLQNSSPPAAAPKKTSHLGLIGETTKGTFTTVLTEGGVRKRSPFKPAVLPLTRTSDMVRLEEEGELLEHDVDSEYSLGGDESSRVLPSSGMVLGDRLCNSSADGIASLLCTMGLGAPSIIVATVKEPSLAGDSH</sequence>
<evidence type="ECO:0000313" key="2">
    <source>
        <dbReference type="EMBL" id="KAG9446989.1"/>
    </source>
</evidence>
<dbReference type="AlphaFoldDB" id="A0AAV7EE51"/>
<evidence type="ECO:0000256" key="1">
    <source>
        <dbReference type="SAM" id="MobiDB-lite"/>
    </source>
</evidence>
<comment type="caution">
    <text evidence="2">The sequence shown here is derived from an EMBL/GenBank/DDBJ whole genome shotgun (WGS) entry which is preliminary data.</text>
</comment>
<keyword evidence="3" id="KW-1185">Reference proteome</keyword>
<organism evidence="2 3">
    <name type="scientific">Aristolochia fimbriata</name>
    <name type="common">White veined hardy Dutchman's pipe vine</name>
    <dbReference type="NCBI Taxonomy" id="158543"/>
    <lineage>
        <taxon>Eukaryota</taxon>
        <taxon>Viridiplantae</taxon>
        <taxon>Streptophyta</taxon>
        <taxon>Embryophyta</taxon>
        <taxon>Tracheophyta</taxon>
        <taxon>Spermatophyta</taxon>
        <taxon>Magnoliopsida</taxon>
        <taxon>Magnoliidae</taxon>
        <taxon>Piperales</taxon>
        <taxon>Aristolochiaceae</taxon>
        <taxon>Aristolochia</taxon>
    </lineage>
</organism>
<protein>
    <submittedName>
        <fullName evidence="2">Uncharacterized protein</fullName>
    </submittedName>
</protein>
<evidence type="ECO:0000313" key="3">
    <source>
        <dbReference type="Proteomes" id="UP000825729"/>
    </source>
</evidence>
<proteinExistence type="predicted"/>
<name>A0AAV7EE51_ARIFI</name>
<accession>A0AAV7EE51</accession>